<proteinExistence type="predicted"/>
<gene>
    <name evidence="3" type="ORF">P8627_13145</name>
</gene>
<dbReference type="RefSeq" id="WP_279964602.1">
    <property type="nucleotide sequence ID" value="NZ_CP122537.1"/>
</dbReference>
<dbReference type="EMBL" id="CP122537">
    <property type="protein sequence ID" value="WGH77970.1"/>
    <property type="molecule type" value="Genomic_DNA"/>
</dbReference>
<organism evidence="3 4">
    <name type="scientific">Jannaschia ovalis</name>
    <dbReference type="NCBI Taxonomy" id="3038773"/>
    <lineage>
        <taxon>Bacteria</taxon>
        <taxon>Pseudomonadati</taxon>
        <taxon>Pseudomonadota</taxon>
        <taxon>Alphaproteobacteria</taxon>
        <taxon>Rhodobacterales</taxon>
        <taxon>Roseobacteraceae</taxon>
        <taxon>Jannaschia</taxon>
    </lineage>
</organism>
<keyword evidence="4" id="KW-1185">Reference proteome</keyword>
<feature type="domain" description="CASTOR ACT" evidence="2">
    <location>
        <begin position="65"/>
        <end position="119"/>
    </location>
</feature>
<evidence type="ECO:0000313" key="4">
    <source>
        <dbReference type="Proteomes" id="UP001243420"/>
    </source>
</evidence>
<dbReference type="PANTHER" id="PTHR39199">
    <property type="entry name" value="BLR5128 PROTEIN"/>
    <property type="match status" value="1"/>
</dbReference>
<evidence type="ECO:0000313" key="3">
    <source>
        <dbReference type="EMBL" id="WGH77970.1"/>
    </source>
</evidence>
<dbReference type="InterPro" id="IPR045865">
    <property type="entry name" value="ACT-like_dom_sf"/>
</dbReference>
<dbReference type="Pfam" id="PF10000">
    <property type="entry name" value="ACT_3"/>
    <property type="match status" value="1"/>
</dbReference>
<dbReference type="Pfam" id="PF13840">
    <property type="entry name" value="ACT_7"/>
    <property type="match status" value="1"/>
</dbReference>
<protein>
    <submittedName>
        <fullName evidence="3">ACT domain-containing protein</fullName>
    </submittedName>
</protein>
<dbReference type="InterPro" id="IPR018717">
    <property type="entry name" value="DUF2241"/>
</dbReference>
<dbReference type="InterPro" id="IPR027795">
    <property type="entry name" value="CASTOR_ACT_dom"/>
</dbReference>
<dbReference type="Proteomes" id="UP001243420">
    <property type="component" value="Chromosome"/>
</dbReference>
<evidence type="ECO:0000259" key="1">
    <source>
        <dbReference type="Pfam" id="PF10000"/>
    </source>
</evidence>
<evidence type="ECO:0000259" key="2">
    <source>
        <dbReference type="Pfam" id="PF13840"/>
    </source>
</evidence>
<sequence length="126" mass="12879">MRVTGRDAMVAGMAPELLPGDWVFATDPSPEARARAVATIAEAEGLSAILPADLGPSDAPRMRRITLNVHSDLEGVGLTAAVAGALAAEGIACNMVAGHHHDHAFVPARDAARALRILRALSAGAA</sequence>
<name>A0ABY8LCG4_9RHOB</name>
<dbReference type="SUPFAM" id="SSF55021">
    <property type="entry name" value="ACT-like"/>
    <property type="match status" value="2"/>
</dbReference>
<dbReference type="PANTHER" id="PTHR39199:SF1">
    <property type="entry name" value="BLR5128 PROTEIN"/>
    <property type="match status" value="1"/>
</dbReference>
<accession>A0ABY8LCG4</accession>
<feature type="domain" description="DUF2241" evidence="1">
    <location>
        <begin position="8"/>
        <end position="53"/>
    </location>
</feature>
<dbReference type="Gene3D" id="3.30.2130.10">
    <property type="entry name" value="VC0802-like"/>
    <property type="match status" value="1"/>
</dbReference>
<reference evidence="3 4" key="1">
    <citation type="submission" date="2023-04" db="EMBL/GenBank/DDBJ databases">
        <title>Jannaschia ovalis sp. nov., a marine bacterium isolated from sea tidal flat.</title>
        <authorList>
            <person name="Kwon D.Y."/>
            <person name="Kim J.-J."/>
        </authorList>
    </citation>
    <scope>NUCLEOTIDE SEQUENCE [LARGE SCALE GENOMIC DNA]</scope>
    <source>
        <strain evidence="3 4">GRR-S6-38</strain>
    </source>
</reference>